<name>L1JS51_GUITC</name>
<feature type="region of interest" description="Disordered" evidence="1">
    <location>
        <begin position="1"/>
        <end position="95"/>
    </location>
</feature>
<protein>
    <recommendedName>
        <fullName evidence="2">PDZ domain-containing protein</fullName>
    </recommendedName>
</protein>
<dbReference type="Proteomes" id="UP000011087">
    <property type="component" value="Unassembled WGS sequence"/>
</dbReference>
<dbReference type="SUPFAM" id="SSF50156">
    <property type="entry name" value="PDZ domain-like"/>
    <property type="match status" value="1"/>
</dbReference>
<dbReference type="Gene3D" id="2.30.42.10">
    <property type="match status" value="1"/>
</dbReference>
<evidence type="ECO:0000259" key="2">
    <source>
        <dbReference type="PROSITE" id="PS50106"/>
    </source>
</evidence>
<dbReference type="InterPro" id="IPR001478">
    <property type="entry name" value="PDZ"/>
</dbReference>
<dbReference type="RefSeq" id="XP_005838119.1">
    <property type="nucleotide sequence ID" value="XM_005838062.1"/>
</dbReference>
<feature type="compositionally biased region" description="Polar residues" evidence="1">
    <location>
        <begin position="69"/>
        <end position="91"/>
    </location>
</feature>
<dbReference type="KEGG" id="gtt:GUITHDRAFT_150997"/>
<dbReference type="InterPro" id="IPR041489">
    <property type="entry name" value="PDZ_6"/>
</dbReference>
<dbReference type="PaxDb" id="55529-EKX51139"/>
<feature type="domain" description="PDZ" evidence="2">
    <location>
        <begin position="105"/>
        <end position="155"/>
    </location>
</feature>
<evidence type="ECO:0000313" key="5">
    <source>
        <dbReference type="Proteomes" id="UP000011087"/>
    </source>
</evidence>
<keyword evidence="5" id="KW-1185">Reference proteome</keyword>
<dbReference type="OrthoDB" id="10056216at2759"/>
<reference evidence="3 5" key="1">
    <citation type="journal article" date="2012" name="Nature">
        <title>Algal genomes reveal evolutionary mosaicism and the fate of nucleomorphs.</title>
        <authorList>
            <consortium name="DOE Joint Genome Institute"/>
            <person name="Curtis B.A."/>
            <person name="Tanifuji G."/>
            <person name="Burki F."/>
            <person name="Gruber A."/>
            <person name="Irimia M."/>
            <person name="Maruyama S."/>
            <person name="Arias M.C."/>
            <person name="Ball S.G."/>
            <person name="Gile G.H."/>
            <person name="Hirakawa Y."/>
            <person name="Hopkins J.F."/>
            <person name="Kuo A."/>
            <person name="Rensing S.A."/>
            <person name="Schmutz J."/>
            <person name="Symeonidi A."/>
            <person name="Elias M."/>
            <person name="Eveleigh R.J."/>
            <person name="Herman E.K."/>
            <person name="Klute M.J."/>
            <person name="Nakayama T."/>
            <person name="Obornik M."/>
            <person name="Reyes-Prieto A."/>
            <person name="Armbrust E.V."/>
            <person name="Aves S.J."/>
            <person name="Beiko R.G."/>
            <person name="Coutinho P."/>
            <person name="Dacks J.B."/>
            <person name="Durnford D.G."/>
            <person name="Fast N.M."/>
            <person name="Green B.R."/>
            <person name="Grisdale C.J."/>
            <person name="Hempel F."/>
            <person name="Henrissat B."/>
            <person name="Hoppner M.P."/>
            <person name="Ishida K."/>
            <person name="Kim E."/>
            <person name="Koreny L."/>
            <person name="Kroth P.G."/>
            <person name="Liu Y."/>
            <person name="Malik S.B."/>
            <person name="Maier U.G."/>
            <person name="McRose D."/>
            <person name="Mock T."/>
            <person name="Neilson J.A."/>
            <person name="Onodera N.T."/>
            <person name="Poole A.M."/>
            <person name="Pritham E.J."/>
            <person name="Richards T.A."/>
            <person name="Rocap G."/>
            <person name="Roy S.W."/>
            <person name="Sarai C."/>
            <person name="Schaack S."/>
            <person name="Shirato S."/>
            <person name="Slamovits C.H."/>
            <person name="Spencer D.F."/>
            <person name="Suzuki S."/>
            <person name="Worden A.Z."/>
            <person name="Zauner S."/>
            <person name="Barry K."/>
            <person name="Bell C."/>
            <person name="Bharti A.K."/>
            <person name="Crow J.A."/>
            <person name="Grimwood J."/>
            <person name="Kramer R."/>
            <person name="Lindquist E."/>
            <person name="Lucas S."/>
            <person name="Salamov A."/>
            <person name="McFadden G.I."/>
            <person name="Lane C.E."/>
            <person name="Keeling P.J."/>
            <person name="Gray M.W."/>
            <person name="Grigoriev I.V."/>
            <person name="Archibald J.M."/>
        </authorList>
    </citation>
    <scope>NUCLEOTIDE SEQUENCE</scope>
    <source>
        <strain evidence="3 5">CCMP2712</strain>
    </source>
</reference>
<gene>
    <name evidence="3" type="ORF">GUITHDRAFT_150997</name>
</gene>
<dbReference type="Pfam" id="PF17820">
    <property type="entry name" value="PDZ_6"/>
    <property type="match status" value="1"/>
</dbReference>
<evidence type="ECO:0000313" key="3">
    <source>
        <dbReference type="EMBL" id="EKX51139.1"/>
    </source>
</evidence>
<dbReference type="InterPro" id="IPR036034">
    <property type="entry name" value="PDZ_sf"/>
</dbReference>
<evidence type="ECO:0000256" key="1">
    <source>
        <dbReference type="SAM" id="MobiDB-lite"/>
    </source>
</evidence>
<accession>L1JS51</accession>
<proteinExistence type="predicted"/>
<feature type="compositionally biased region" description="Basic and acidic residues" evidence="1">
    <location>
        <begin position="16"/>
        <end position="33"/>
    </location>
</feature>
<evidence type="ECO:0000313" key="4">
    <source>
        <dbReference type="EnsemblProtists" id="EKX51139"/>
    </source>
</evidence>
<dbReference type="AlphaFoldDB" id="L1JS51"/>
<reference evidence="4" key="3">
    <citation type="submission" date="2016-03" db="UniProtKB">
        <authorList>
            <consortium name="EnsemblProtists"/>
        </authorList>
    </citation>
    <scope>IDENTIFICATION</scope>
</reference>
<dbReference type="EMBL" id="JH992976">
    <property type="protein sequence ID" value="EKX51139.1"/>
    <property type="molecule type" value="Genomic_DNA"/>
</dbReference>
<sequence length="207" mass="22169">MREPVRLGEVLVPGMRVKDAQELENQKFDEPPKHASPPGARAHHEPAPMERKQAPPPPPPQSAHGNFKPANQQRDGRSTVGQSYSPATPNKNEAPKMCGVGVVLVQVSGGAVCVKSVNKGGPAYNSGKIQRGDVLFAIDGQKVLGWDVESVKPLILGPQGSTIVMSFYRVGNQVVGKRSFDVAMTRTPVDPNASLPHRPPFEVATFG</sequence>
<dbReference type="GeneID" id="17307907"/>
<dbReference type="SMART" id="SM00228">
    <property type="entry name" value="PDZ"/>
    <property type="match status" value="1"/>
</dbReference>
<organism evidence="3">
    <name type="scientific">Guillardia theta (strain CCMP2712)</name>
    <name type="common">Cryptophyte</name>
    <dbReference type="NCBI Taxonomy" id="905079"/>
    <lineage>
        <taxon>Eukaryota</taxon>
        <taxon>Cryptophyceae</taxon>
        <taxon>Pyrenomonadales</taxon>
        <taxon>Geminigeraceae</taxon>
        <taxon>Guillardia</taxon>
    </lineage>
</organism>
<dbReference type="EnsemblProtists" id="EKX51139">
    <property type="protein sequence ID" value="EKX51139"/>
    <property type="gene ID" value="GUITHDRAFT_150997"/>
</dbReference>
<reference evidence="5" key="2">
    <citation type="submission" date="2012-11" db="EMBL/GenBank/DDBJ databases">
        <authorList>
            <person name="Kuo A."/>
            <person name="Curtis B.A."/>
            <person name="Tanifuji G."/>
            <person name="Burki F."/>
            <person name="Gruber A."/>
            <person name="Irimia M."/>
            <person name="Maruyama S."/>
            <person name="Arias M.C."/>
            <person name="Ball S.G."/>
            <person name="Gile G.H."/>
            <person name="Hirakawa Y."/>
            <person name="Hopkins J.F."/>
            <person name="Rensing S.A."/>
            <person name="Schmutz J."/>
            <person name="Symeonidi A."/>
            <person name="Elias M."/>
            <person name="Eveleigh R.J."/>
            <person name="Herman E.K."/>
            <person name="Klute M.J."/>
            <person name="Nakayama T."/>
            <person name="Obornik M."/>
            <person name="Reyes-Prieto A."/>
            <person name="Armbrust E.V."/>
            <person name="Aves S.J."/>
            <person name="Beiko R.G."/>
            <person name="Coutinho P."/>
            <person name="Dacks J.B."/>
            <person name="Durnford D.G."/>
            <person name="Fast N.M."/>
            <person name="Green B.R."/>
            <person name="Grisdale C."/>
            <person name="Hempe F."/>
            <person name="Henrissat B."/>
            <person name="Hoppner M.P."/>
            <person name="Ishida K.-I."/>
            <person name="Kim E."/>
            <person name="Koreny L."/>
            <person name="Kroth P.G."/>
            <person name="Liu Y."/>
            <person name="Malik S.-B."/>
            <person name="Maier U.G."/>
            <person name="McRose D."/>
            <person name="Mock T."/>
            <person name="Neilson J.A."/>
            <person name="Onodera N.T."/>
            <person name="Poole A.M."/>
            <person name="Pritham E.J."/>
            <person name="Richards T.A."/>
            <person name="Rocap G."/>
            <person name="Roy S.W."/>
            <person name="Sarai C."/>
            <person name="Schaack S."/>
            <person name="Shirato S."/>
            <person name="Slamovits C.H."/>
            <person name="Spencer D.F."/>
            <person name="Suzuki S."/>
            <person name="Worden A.Z."/>
            <person name="Zauner S."/>
            <person name="Barry K."/>
            <person name="Bell C."/>
            <person name="Bharti A.K."/>
            <person name="Crow J.A."/>
            <person name="Grimwood J."/>
            <person name="Kramer R."/>
            <person name="Lindquist E."/>
            <person name="Lucas S."/>
            <person name="Salamov A."/>
            <person name="McFadden G.I."/>
            <person name="Lane C.E."/>
            <person name="Keeling P.J."/>
            <person name="Gray M.W."/>
            <person name="Grigoriev I.V."/>
            <person name="Archibald J.M."/>
        </authorList>
    </citation>
    <scope>NUCLEOTIDE SEQUENCE</scope>
    <source>
        <strain evidence="5">CCMP2712</strain>
    </source>
</reference>
<feature type="compositionally biased region" description="Basic and acidic residues" evidence="1">
    <location>
        <begin position="42"/>
        <end position="53"/>
    </location>
</feature>
<dbReference type="PROSITE" id="PS50106">
    <property type="entry name" value="PDZ"/>
    <property type="match status" value="1"/>
</dbReference>
<dbReference type="HOGENOM" id="CLU_1328550_0_0_1"/>